<dbReference type="PANTHER" id="PTHR37471">
    <property type="entry name" value="UNNAMED PRODUCT"/>
    <property type="match status" value="1"/>
</dbReference>
<dbReference type="SUPFAM" id="SSF53474">
    <property type="entry name" value="alpha/beta-Hydrolases"/>
    <property type="match status" value="1"/>
</dbReference>
<organism evidence="1 2">
    <name type="scientific">Symbiodinium natans</name>
    <dbReference type="NCBI Taxonomy" id="878477"/>
    <lineage>
        <taxon>Eukaryota</taxon>
        <taxon>Sar</taxon>
        <taxon>Alveolata</taxon>
        <taxon>Dinophyceae</taxon>
        <taxon>Suessiales</taxon>
        <taxon>Symbiodiniaceae</taxon>
        <taxon>Symbiodinium</taxon>
    </lineage>
</organism>
<evidence type="ECO:0000313" key="2">
    <source>
        <dbReference type="Proteomes" id="UP000604046"/>
    </source>
</evidence>
<gene>
    <name evidence="1" type="primary">CYP704C1</name>
    <name evidence="1" type="ORF">SNAT2548_LOCUS24940</name>
</gene>
<dbReference type="EMBL" id="CAJNDS010002374">
    <property type="protein sequence ID" value="CAE7454072.1"/>
    <property type="molecule type" value="Genomic_DNA"/>
</dbReference>
<keyword evidence="2" id="KW-1185">Reference proteome</keyword>
<comment type="caution">
    <text evidence="1">The sequence shown here is derived from an EMBL/GenBank/DDBJ whole genome shotgun (WGS) entry which is preliminary data.</text>
</comment>
<evidence type="ECO:0000313" key="1">
    <source>
        <dbReference type="EMBL" id="CAE7454072.1"/>
    </source>
</evidence>
<reference evidence="1" key="1">
    <citation type="submission" date="2021-02" db="EMBL/GenBank/DDBJ databases">
        <authorList>
            <person name="Dougan E. K."/>
            <person name="Rhodes N."/>
            <person name="Thang M."/>
            <person name="Chan C."/>
        </authorList>
    </citation>
    <scope>NUCLEOTIDE SEQUENCE</scope>
</reference>
<name>A0A812RUF5_9DINO</name>
<dbReference type="AlphaFoldDB" id="A0A812RUF5"/>
<dbReference type="Proteomes" id="UP000604046">
    <property type="component" value="Unassembled WGS sequence"/>
</dbReference>
<dbReference type="PANTHER" id="PTHR37471:SF1">
    <property type="entry name" value="AB HYDROLASE-1 DOMAIN-CONTAINING PROTEIN"/>
    <property type="match status" value="1"/>
</dbReference>
<sequence>MYELLQLKEEAKRSILSVLFVGWLVRDNYVQAVACQDGPNKLTRTTWRALRDAPSCPEMVDGLRDVLTSWDLDSAHFVGHSFGSIVVDWMCKNAKETVKIATFLYPERFFLIKPKACHNLMCQNPETPTQLLLHYFVALRCARALHYANCPRWKFREVRWLCCPARSSLLQHIPFAAIQLAGCSRAQTPSGLFDFRISDMGR</sequence>
<proteinExistence type="predicted"/>
<accession>A0A812RUF5</accession>
<dbReference type="InterPro" id="IPR029058">
    <property type="entry name" value="AB_hydrolase_fold"/>
</dbReference>
<protein>
    <submittedName>
        <fullName evidence="1">CYP704C1 protein</fullName>
    </submittedName>
</protein>
<dbReference type="OrthoDB" id="6431331at2759"/>